<accession>A0A285EC14</accession>
<name>A0A285EC14_9ACTN</name>
<feature type="transmembrane region" description="Helical" evidence="1">
    <location>
        <begin position="94"/>
        <end position="120"/>
    </location>
</feature>
<organism evidence="2 3">
    <name type="scientific">Geodermatophilus sabuli</name>
    <dbReference type="NCBI Taxonomy" id="1564158"/>
    <lineage>
        <taxon>Bacteria</taxon>
        <taxon>Bacillati</taxon>
        <taxon>Actinomycetota</taxon>
        <taxon>Actinomycetes</taxon>
        <taxon>Geodermatophilales</taxon>
        <taxon>Geodermatophilaceae</taxon>
        <taxon>Geodermatophilus</taxon>
    </lineage>
</organism>
<keyword evidence="3" id="KW-1185">Reference proteome</keyword>
<dbReference type="AlphaFoldDB" id="A0A285EC14"/>
<feature type="transmembrane region" description="Helical" evidence="1">
    <location>
        <begin position="63"/>
        <end position="87"/>
    </location>
</feature>
<feature type="transmembrane region" description="Helical" evidence="1">
    <location>
        <begin position="209"/>
        <end position="231"/>
    </location>
</feature>
<evidence type="ECO:0000313" key="2">
    <source>
        <dbReference type="EMBL" id="SNX96393.1"/>
    </source>
</evidence>
<dbReference type="Pfam" id="PF14329">
    <property type="entry name" value="DUF4386"/>
    <property type="match status" value="1"/>
</dbReference>
<dbReference type="EMBL" id="OBDO01000004">
    <property type="protein sequence ID" value="SNX96393.1"/>
    <property type="molecule type" value="Genomic_DNA"/>
</dbReference>
<keyword evidence="1" id="KW-1133">Transmembrane helix</keyword>
<evidence type="ECO:0000256" key="1">
    <source>
        <dbReference type="SAM" id="Phobius"/>
    </source>
</evidence>
<keyword evidence="1" id="KW-0472">Membrane</keyword>
<keyword evidence="1" id="KW-0812">Transmembrane</keyword>
<gene>
    <name evidence="2" type="ORF">SAMN06893097_104107</name>
</gene>
<dbReference type="OrthoDB" id="1176146at2"/>
<dbReference type="InterPro" id="IPR025495">
    <property type="entry name" value="DUF4386"/>
</dbReference>
<proteinExistence type="predicted"/>
<feature type="transmembrane region" description="Helical" evidence="1">
    <location>
        <begin position="21"/>
        <end position="43"/>
    </location>
</feature>
<evidence type="ECO:0008006" key="4">
    <source>
        <dbReference type="Google" id="ProtNLM"/>
    </source>
</evidence>
<dbReference type="RefSeq" id="WP_097206419.1">
    <property type="nucleotide sequence ID" value="NZ_JACHXB010000002.1"/>
</dbReference>
<reference evidence="2 3" key="1">
    <citation type="submission" date="2017-09" db="EMBL/GenBank/DDBJ databases">
        <authorList>
            <person name="Ehlers B."/>
            <person name="Leendertz F.H."/>
        </authorList>
    </citation>
    <scope>NUCLEOTIDE SEQUENCE [LARGE SCALE GENOMIC DNA]</scope>
    <source>
        <strain evidence="2 3">DSM 46844</strain>
    </source>
</reference>
<evidence type="ECO:0000313" key="3">
    <source>
        <dbReference type="Proteomes" id="UP000219514"/>
    </source>
</evidence>
<sequence>MTTTGRTALSSAVPMAPLRRTAFLAGALYLTTFAASIPAVFLLDPVLSDPGYVLGPGADTQVLIGGLLDVVNALACIGTAVVLFPVVRRHNETLALGFVTSRLLEAAIICTGVVSLFAVVTLRQDVAGAPGVDDDALVPVGAALVAVRDWTFLLGPGVMATVNALLLGTLVYRSGLVPRAIPLLGLVGAPLLLSAQLGILFGVNDEVSLWSAIALAPIFVWELSLGLWLVLKGFTPCPITQPPPGTRALG</sequence>
<feature type="transmembrane region" description="Helical" evidence="1">
    <location>
        <begin position="183"/>
        <end position="203"/>
    </location>
</feature>
<dbReference type="Proteomes" id="UP000219514">
    <property type="component" value="Unassembled WGS sequence"/>
</dbReference>
<protein>
    <recommendedName>
        <fullName evidence="4">DUF4386 domain-containing protein</fullName>
    </recommendedName>
</protein>
<feature type="transmembrane region" description="Helical" evidence="1">
    <location>
        <begin position="150"/>
        <end position="171"/>
    </location>
</feature>